<reference evidence="2" key="1">
    <citation type="submission" date="2021-05" db="EMBL/GenBank/DDBJ databases">
        <authorList>
            <person name="Khan N."/>
        </authorList>
    </citation>
    <scope>NUCLEOTIDE SEQUENCE</scope>
</reference>
<proteinExistence type="predicted"/>
<evidence type="ECO:0000313" key="2">
    <source>
        <dbReference type="EMBL" id="CAG7565144.1"/>
    </source>
</evidence>
<dbReference type="EMBL" id="CAJSTJ010000174">
    <property type="protein sequence ID" value="CAG7565144.1"/>
    <property type="molecule type" value="Genomic_DNA"/>
</dbReference>
<sequence>MINPPKPLLQTLKVKFTCMIRLEARPKLFDSSIARVLWLPKPFLDSLNNTGHTHDDSYGCAGGISRSGKTSGSAGATGAKSPALQGNVVFMDL</sequence>
<evidence type="ECO:0000313" key="3">
    <source>
        <dbReference type="Proteomes" id="UP000693738"/>
    </source>
</evidence>
<dbReference type="AlphaFoldDB" id="A0A8J2J7H1"/>
<feature type="compositionally biased region" description="Low complexity" evidence="1">
    <location>
        <begin position="67"/>
        <end position="83"/>
    </location>
</feature>
<gene>
    <name evidence="2" type="ORF">FEQUK3_LOCUS10865</name>
</gene>
<accession>A0A8J2J7H1</accession>
<name>A0A8J2J7H1_FUSEQ</name>
<evidence type="ECO:0000256" key="1">
    <source>
        <dbReference type="SAM" id="MobiDB-lite"/>
    </source>
</evidence>
<organism evidence="2 3">
    <name type="scientific">Fusarium equiseti</name>
    <name type="common">Fusarium scirpi</name>
    <dbReference type="NCBI Taxonomy" id="61235"/>
    <lineage>
        <taxon>Eukaryota</taxon>
        <taxon>Fungi</taxon>
        <taxon>Dikarya</taxon>
        <taxon>Ascomycota</taxon>
        <taxon>Pezizomycotina</taxon>
        <taxon>Sordariomycetes</taxon>
        <taxon>Hypocreomycetidae</taxon>
        <taxon>Hypocreales</taxon>
        <taxon>Nectriaceae</taxon>
        <taxon>Fusarium</taxon>
        <taxon>Fusarium incarnatum-equiseti species complex</taxon>
    </lineage>
</organism>
<dbReference type="Proteomes" id="UP000693738">
    <property type="component" value="Unassembled WGS sequence"/>
</dbReference>
<feature type="region of interest" description="Disordered" evidence="1">
    <location>
        <begin position="58"/>
        <end position="93"/>
    </location>
</feature>
<protein>
    <submittedName>
        <fullName evidence="2">Uncharacterized protein</fullName>
    </submittedName>
</protein>
<comment type="caution">
    <text evidence="2">The sequence shown here is derived from an EMBL/GenBank/DDBJ whole genome shotgun (WGS) entry which is preliminary data.</text>
</comment>